<feature type="transmembrane region" description="Helical" evidence="7">
    <location>
        <begin position="378"/>
        <end position="399"/>
    </location>
</feature>
<dbReference type="Proteomes" id="UP000794436">
    <property type="component" value="Unassembled WGS sequence"/>
</dbReference>
<dbReference type="PANTHER" id="PTHR31585:SF5">
    <property type="entry name" value="RNA-BINDING S4 DOMAIN-CONTAINING PROTEIN"/>
    <property type="match status" value="1"/>
</dbReference>
<dbReference type="GO" id="GO:0016020">
    <property type="term" value="C:membrane"/>
    <property type="evidence" value="ECO:0007669"/>
    <property type="project" value="UniProtKB-SubCell"/>
</dbReference>
<feature type="transmembrane region" description="Helical" evidence="7">
    <location>
        <begin position="520"/>
        <end position="545"/>
    </location>
</feature>
<keyword evidence="4 7" id="KW-0812">Transmembrane</keyword>
<keyword evidence="6 7" id="KW-0472">Membrane</keyword>
<evidence type="ECO:0000313" key="8">
    <source>
        <dbReference type="EMBL" id="TMW65159.1"/>
    </source>
</evidence>
<evidence type="ECO:0000256" key="3">
    <source>
        <dbReference type="ARBA" id="ARBA00022448"/>
    </source>
</evidence>
<dbReference type="EMBL" id="SPLM01000038">
    <property type="protein sequence ID" value="TMW65159.1"/>
    <property type="molecule type" value="Genomic_DNA"/>
</dbReference>
<dbReference type="InterPro" id="IPR039309">
    <property type="entry name" value="BT1"/>
</dbReference>
<sequence length="567" mass="63366">MKSASARYKEPRGGVVLQDARRPAIPYASHQTPNAFETTASQAFSRDSNPFSDASDVPSEHILNYEMYGNLRNGAIVKFYSMECLGLLAATYTSAFSYQCLQGVTRPLMRTQLDLTSQENVAVQRLVELPMALSFFVGLLADSYPIMGLRRKGYMVLGLLLNAVSVVVLAGLSAHFEAQGGKDRSQALVVLAIIMVSLASFGCIITYICVHTRVIELSQREPLRMRGTIQADYLIFRRLTSLTASTFNYLTVGSTTTPHLAFSKTMLILASICVLPLPLILKFWREEHYSLPMNLKVRAQIFWKIMQQKAVWRVLMFIIMYGIFLAIKFNDPISVIRNWTTGAARDNQLVTRTIQDVMWGGTILVWRQFFMNTGWRKFFCWAPIFTVFPQLLASILVALDVERDRYLYRTLVSISQVSDGITALNNVVPLTEIIQEGSEGATVGLTLSLQRLVSIFVNTNAQGLFRGENFYSTSEVKLDSSHVRWDVLQALFLNYVINLIALFGLVFLPSQKLDAQRQRMYGGFTKAASSIIVIAASLLFLYSLAINVMTFVPSLSCIQLAGGSGCH</sequence>
<evidence type="ECO:0000256" key="4">
    <source>
        <dbReference type="ARBA" id="ARBA00022692"/>
    </source>
</evidence>
<dbReference type="Pfam" id="PF03092">
    <property type="entry name" value="BT1"/>
    <property type="match status" value="1"/>
</dbReference>
<evidence type="ECO:0000256" key="6">
    <source>
        <dbReference type="ARBA" id="ARBA00023136"/>
    </source>
</evidence>
<name>A0A8K1FLD8_PYTOL</name>
<protein>
    <recommendedName>
        <fullName evidence="10">Transmembrane protein</fullName>
    </recommendedName>
</protein>
<comment type="similarity">
    <text evidence="2">Belongs to the major facilitator superfamily. Folate-biopterin transporter (TC 2.A.71) family.</text>
</comment>
<evidence type="ECO:0008006" key="10">
    <source>
        <dbReference type="Google" id="ProtNLM"/>
    </source>
</evidence>
<feature type="transmembrane region" description="Helical" evidence="7">
    <location>
        <begin position="262"/>
        <end position="284"/>
    </location>
</feature>
<dbReference type="PANTHER" id="PTHR31585">
    <property type="entry name" value="FOLATE-BIOPTERIN TRANSPORTER 1, CHLOROPLASTIC"/>
    <property type="match status" value="1"/>
</dbReference>
<evidence type="ECO:0000313" key="9">
    <source>
        <dbReference type="Proteomes" id="UP000794436"/>
    </source>
</evidence>
<keyword evidence="9" id="KW-1185">Reference proteome</keyword>
<comment type="subcellular location">
    <subcellularLocation>
        <location evidence="1">Membrane</location>
        <topology evidence="1">Multi-pass membrane protein</topology>
    </subcellularLocation>
</comment>
<gene>
    <name evidence="8" type="ORF">Poli38472_009326</name>
</gene>
<feature type="transmembrane region" description="Helical" evidence="7">
    <location>
        <begin position="487"/>
        <end position="508"/>
    </location>
</feature>
<evidence type="ECO:0000256" key="5">
    <source>
        <dbReference type="ARBA" id="ARBA00022989"/>
    </source>
</evidence>
<comment type="caution">
    <text evidence="8">The sequence shown here is derived from an EMBL/GenBank/DDBJ whole genome shotgun (WGS) entry which is preliminary data.</text>
</comment>
<dbReference type="OrthoDB" id="163711at2759"/>
<keyword evidence="3" id="KW-0813">Transport</keyword>
<proteinExistence type="inferred from homology"/>
<evidence type="ECO:0000256" key="7">
    <source>
        <dbReference type="SAM" id="Phobius"/>
    </source>
</evidence>
<keyword evidence="5 7" id="KW-1133">Transmembrane helix</keyword>
<feature type="transmembrane region" description="Helical" evidence="7">
    <location>
        <begin position="154"/>
        <end position="176"/>
    </location>
</feature>
<dbReference type="AlphaFoldDB" id="A0A8K1FLD8"/>
<evidence type="ECO:0000256" key="2">
    <source>
        <dbReference type="ARBA" id="ARBA00007015"/>
    </source>
</evidence>
<feature type="transmembrane region" description="Helical" evidence="7">
    <location>
        <begin position="188"/>
        <end position="210"/>
    </location>
</feature>
<dbReference type="InterPro" id="IPR036259">
    <property type="entry name" value="MFS_trans_sf"/>
</dbReference>
<organism evidence="8 9">
    <name type="scientific">Pythium oligandrum</name>
    <name type="common">Mycoparasitic fungus</name>
    <dbReference type="NCBI Taxonomy" id="41045"/>
    <lineage>
        <taxon>Eukaryota</taxon>
        <taxon>Sar</taxon>
        <taxon>Stramenopiles</taxon>
        <taxon>Oomycota</taxon>
        <taxon>Peronosporomycetes</taxon>
        <taxon>Pythiales</taxon>
        <taxon>Pythiaceae</taxon>
        <taxon>Pythium</taxon>
    </lineage>
</organism>
<dbReference type="SUPFAM" id="SSF103473">
    <property type="entry name" value="MFS general substrate transporter"/>
    <property type="match status" value="1"/>
</dbReference>
<feature type="transmembrane region" description="Helical" evidence="7">
    <location>
        <begin position="310"/>
        <end position="329"/>
    </location>
</feature>
<evidence type="ECO:0000256" key="1">
    <source>
        <dbReference type="ARBA" id="ARBA00004141"/>
    </source>
</evidence>
<reference evidence="8" key="1">
    <citation type="submission" date="2019-03" db="EMBL/GenBank/DDBJ databases">
        <title>Long read genome sequence of the mycoparasitic Pythium oligandrum ATCC 38472 isolated from sugarbeet rhizosphere.</title>
        <authorList>
            <person name="Gaulin E."/>
        </authorList>
    </citation>
    <scope>NUCLEOTIDE SEQUENCE</scope>
    <source>
        <strain evidence="8">ATCC 38472_TT</strain>
    </source>
</reference>
<accession>A0A8K1FLD8</accession>